<comment type="caution">
    <text evidence="1">The sequence shown here is derived from an EMBL/GenBank/DDBJ whole genome shotgun (WGS) entry which is preliminary data.</text>
</comment>
<evidence type="ECO:0000313" key="1">
    <source>
        <dbReference type="EMBL" id="KAI5657643.1"/>
    </source>
</evidence>
<evidence type="ECO:0000313" key="2">
    <source>
        <dbReference type="Proteomes" id="UP001060085"/>
    </source>
</evidence>
<name>A0ACC0A9Q1_CATRO</name>
<gene>
    <name evidence="1" type="ORF">M9H77_26436</name>
</gene>
<keyword evidence="2" id="KW-1185">Reference proteome</keyword>
<proteinExistence type="predicted"/>
<organism evidence="1 2">
    <name type="scientific">Catharanthus roseus</name>
    <name type="common">Madagascar periwinkle</name>
    <name type="synonym">Vinca rosea</name>
    <dbReference type="NCBI Taxonomy" id="4058"/>
    <lineage>
        <taxon>Eukaryota</taxon>
        <taxon>Viridiplantae</taxon>
        <taxon>Streptophyta</taxon>
        <taxon>Embryophyta</taxon>
        <taxon>Tracheophyta</taxon>
        <taxon>Spermatophyta</taxon>
        <taxon>Magnoliopsida</taxon>
        <taxon>eudicotyledons</taxon>
        <taxon>Gunneridae</taxon>
        <taxon>Pentapetalae</taxon>
        <taxon>asterids</taxon>
        <taxon>lamiids</taxon>
        <taxon>Gentianales</taxon>
        <taxon>Apocynaceae</taxon>
        <taxon>Rauvolfioideae</taxon>
        <taxon>Vinceae</taxon>
        <taxon>Catharanthinae</taxon>
        <taxon>Catharanthus</taxon>
    </lineage>
</organism>
<protein>
    <submittedName>
        <fullName evidence="1">Uncharacterized protein</fullName>
    </submittedName>
</protein>
<dbReference type="EMBL" id="CM044706">
    <property type="protein sequence ID" value="KAI5657643.1"/>
    <property type="molecule type" value="Genomic_DNA"/>
</dbReference>
<dbReference type="Proteomes" id="UP001060085">
    <property type="component" value="Linkage Group LG06"/>
</dbReference>
<reference evidence="2" key="1">
    <citation type="journal article" date="2023" name="Nat. Plants">
        <title>Single-cell RNA sequencing provides a high-resolution roadmap for understanding the multicellular compartmentation of specialized metabolism.</title>
        <authorList>
            <person name="Sun S."/>
            <person name="Shen X."/>
            <person name="Li Y."/>
            <person name="Li Y."/>
            <person name="Wang S."/>
            <person name="Li R."/>
            <person name="Zhang H."/>
            <person name="Shen G."/>
            <person name="Guo B."/>
            <person name="Wei J."/>
            <person name="Xu J."/>
            <person name="St-Pierre B."/>
            <person name="Chen S."/>
            <person name="Sun C."/>
        </authorList>
    </citation>
    <scope>NUCLEOTIDE SEQUENCE [LARGE SCALE GENOMIC DNA]</scope>
</reference>
<accession>A0ACC0A9Q1</accession>
<sequence>MGLDGHIAPDSKYEEFSACDPSNDVEPKAADHASSITHQNLEEFRSIYNIHRDYELIRPPNQEQVKNICLLLAVGLSSETAVVLAAPSPVPATPTGSSTQSTTRGPKRIFAATHDTSKASLPYV</sequence>